<gene>
    <name evidence="2" type="ORF">J0911_07200</name>
</gene>
<organism evidence="2 3">
    <name type="scientific">Myceligenerans salitolerans</name>
    <dbReference type="NCBI Taxonomy" id="1230528"/>
    <lineage>
        <taxon>Bacteria</taxon>
        <taxon>Bacillati</taxon>
        <taxon>Actinomycetota</taxon>
        <taxon>Actinomycetes</taxon>
        <taxon>Micrococcales</taxon>
        <taxon>Promicromonosporaceae</taxon>
        <taxon>Myceligenerans</taxon>
    </lineage>
</organism>
<comment type="caution">
    <text evidence="2">The sequence shown here is derived from an EMBL/GenBank/DDBJ whole genome shotgun (WGS) entry which is preliminary data.</text>
</comment>
<dbReference type="Proteomes" id="UP000664617">
    <property type="component" value="Unassembled WGS sequence"/>
</dbReference>
<dbReference type="InterPro" id="IPR009061">
    <property type="entry name" value="DNA-bd_dom_put_sf"/>
</dbReference>
<dbReference type="SUPFAM" id="SSF46955">
    <property type="entry name" value="Putative DNA-binding domain"/>
    <property type="match status" value="1"/>
</dbReference>
<feature type="domain" description="Helix-turn-helix" evidence="1">
    <location>
        <begin position="28"/>
        <end position="76"/>
    </location>
</feature>
<reference evidence="3" key="1">
    <citation type="submission" date="2023-07" db="EMBL/GenBank/DDBJ databases">
        <title>Myceligenerans salitolerans sp. nov., a halotolerant actinomycete isolated from a salt lake in Xinjiang, China.</title>
        <authorList>
            <person name="Guan T."/>
        </authorList>
    </citation>
    <scope>NUCLEOTIDE SEQUENCE [LARGE SCALE GENOMIC DNA]</scope>
    <source>
        <strain evidence="3">XHU 5031</strain>
    </source>
</reference>
<evidence type="ECO:0000313" key="2">
    <source>
        <dbReference type="EMBL" id="MBO0608817.1"/>
    </source>
</evidence>
<keyword evidence="3" id="KW-1185">Reference proteome</keyword>
<sequence>MAGKNYRNKTKNPHNNPPAVVAIDELWTIDEVAAFLRVPVATLYRWRTHNDGPKAARIGRHLRYARVDVITWLRAQQDEAA</sequence>
<dbReference type="RefSeq" id="WP_207274745.1">
    <property type="nucleotide sequence ID" value="NZ_JAFMPK010000027.1"/>
</dbReference>
<accession>A0ABS3I742</accession>
<evidence type="ECO:0000259" key="1">
    <source>
        <dbReference type="Pfam" id="PF12728"/>
    </source>
</evidence>
<evidence type="ECO:0000313" key="3">
    <source>
        <dbReference type="Proteomes" id="UP000664617"/>
    </source>
</evidence>
<dbReference type="InterPro" id="IPR041657">
    <property type="entry name" value="HTH_17"/>
</dbReference>
<dbReference type="EMBL" id="JAFMPK010000027">
    <property type="protein sequence ID" value="MBO0608817.1"/>
    <property type="molecule type" value="Genomic_DNA"/>
</dbReference>
<protein>
    <submittedName>
        <fullName evidence="2">Helix-turn-helix domain-containing protein</fullName>
    </submittedName>
</protein>
<proteinExistence type="predicted"/>
<dbReference type="Pfam" id="PF12728">
    <property type="entry name" value="HTH_17"/>
    <property type="match status" value="1"/>
</dbReference>
<name>A0ABS3I742_9MICO</name>